<feature type="domain" description="Glycosyltransferase subfamily 4-like N-terminal" evidence="3">
    <location>
        <begin position="68"/>
        <end position="265"/>
    </location>
</feature>
<evidence type="ECO:0000313" key="5">
    <source>
        <dbReference type="Proteomes" id="UP000273044"/>
    </source>
</evidence>
<dbReference type="EMBL" id="LR134406">
    <property type="protein sequence ID" value="VEH69004.1"/>
    <property type="molecule type" value="Genomic_DNA"/>
</dbReference>
<dbReference type="PANTHER" id="PTHR45947:SF3">
    <property type="entry name" value="SULFOQUINOVOSYL TRANSFERASE SQD2"/>
    <property type="match status" value="1"/>
</dbReference>
<protein>
    <submittedName>
        <fullName evidence="4">GDP-mannose-dependent alpha-mannosyltransferase</fullName>
        <ecNumber evidence="4">2.4.1.-</ecNumber>
    </submittedName>
</protein>
<dbReference type="InterPro" id="IPR050194">
    <property type="entry name" value="Glycosyltransferase_grp1"/>
</dbReference>
<dbReference type="SUPFAM" id="SSF53756">
    <property type="entry name" value="UDP-Glycosyltransferase/glycogen phosphorylase"/>
    <property type="match status" value="1"/>
</dbReference>
<keyword evidence="2 4" id="KW-0808">Transferase</keyword>
<gene>
    <name evidence="4" type="primary">mgtA</name>
    <name evidence="4" type="ORF">NCTC12967_00268</name>
</gene>
<reference evidence="4 5" key="1">
    <citation type="submission" date="2018-12" db="EMBL/GenBank/DDBJ databases">
        <authorList>
            <consortium name="Pathogen Informatics"/>
        </authorList>
    </citation>
    <scope>NUCLEOTIDE SEQUENCE [LARGE SCALE GENOMIC DNA]</scope>
    <source>
        <strain evidence="4 5">NCTC12967</strain>
    </source>
</reference>
<evidence type="ECO:0000259" key="3">
    <source>
        <dbReference type="Pfam" id="PF13439"/>
    </source>
</evidence>
<dbReference type="Pfam" id="PF13692">
    <property type="entry name" value="Glyco_trans_1_4"/>
    <property type="match status" value="1"/>
</dbReference>
<dbReference type="OrthoDB" id="5242526at2"/>
<dbReference type="Gene3D" id="3.40.50.2000">
    <property type="entry name" value="Glycogen Phosphorylase B"/>
    <property type="match status" value="2"/>
</dbReference>
<evidence type="ECO:0000256" key="1">
    <source>
        <dbReference type="ARBA" id="ARBA00022676"/>
    </source>
</evidence>
<name>A0A3N4CZN1_9ACTN</name>
<evidence type="ECO:0000313" key="4">
    <source>
        <dbReference type="EMBL" id="VEH69004.1"/>
    </source>
</evidence>
<keyword evidence="1 4" id="KW-0328">Glycosyltransferase</keyword>
<dbReference type="AlphaFoldDB" id="A0A3N4CZN1"/>
<proteinExistence type="predicted"/>
<keyword evidence="5" id="KW-1185">Reference proteome</keyword>
<dbReference type="InterPro" id="IPR028098">
    <property type="entry name" value="Glyco_trans_4-like_N"/>
</dbReference>
<organism evidence="4 5">
    <name type="scientific">Arachnia propionica</name>
    <dbReference type="NCBI Taxonomy" id="1750"/>
    <lineage>
        <taxon>Bacteria</taxon>
        <taxon>Bacillati</taxon>
        <taxon>Actinomycetota</taxon>
        <taxon>Actinomycetes</taxon>
        <taxon>Propionibacteriales</taxon>
        <taxon>Propionibacteriaceae</taxon>
        <taxon>Arachnia</taxon>
    </lineage>
</organism>
<sequence length="465" mass="50310">MIRVFAAARRPAQPASDQGILGAKTHVEGGSARVSSVTEDPEHSPRRLKVAQFTDNYGPGSNGLMFAVQQLEGNLLDAGHEVVVVAPKAKGPNPHLGREGRVELRLPSVRVPNMPTRVANGRHFERTIEQVGQLDPDVIHVHGLGTVGVLGTWAAKRLNKPMLMTWHTDFDAYADHYAAVLPLLHGVVRAFARLTHGEILNSNDLRDAAVRFADRGRSTATLLGLCKKMLDSADLVTSPSPKTAARCLSLAPEANLVVVPNGVDPLPSGPPPVPRGPGPLVIYVGRIAPEKGLPLLCEAFELVVAQCPDAQLMVVGDWQRYPKIAKVLDAGRRRGHIILPGEQKRESLGAFYEMGDLYAFPSQTDTQALVLHEAALAGLPIVSVDPELQLVLEPGVNAELASPTPASLAAAIMRIIEKLPDPQWRARASETSRRLAGQWTIESQAQEMLRIYQQVARRRPLPQAG</sequence>
<dbReference type="Pfam" id="PF13439">
    <property type="entry name" value="Glyco_transf_4"/>
    <property type="match status" value="1"/>
</dbReference>
<accession>A0A3N4CZN1</accession>
<dbReference type="Proteomes" id="UP000273044">
    <property type="component" value="Chromosome"/>
</dbReference>
<dbReference type="EC" id="2.4.1.-" evidence="4"/>
<dbReference type="GO" id="GO:1901137">
    <property type="term" value="P:carbohydrate derivative biosynthetic process"/>
    <property type="evidence" value="ECO:0007669"/>
    <property type="project" value="UniProtKB-ARBA"/>
</dbReference>
<dbReference type="PANTHER" id="PTHR45947">
    <property type="entry name" value="SULFOQUINOVOSYL TRANSFERASE SQD2"/>
    <property type="match status" value="1"/>
</dbReference>
<dbReference type="GO" id="GO:0016757">
    <property type="term" value="F:glycosyltransferase activity"/>
    <property type="evidence" value="ECO:0007669"/>
    <property type="project" value="UniProtKB-KW"/>
</dbReference>
<evidence type="ECO:0000256" key="2">
    <source>
        <dbReference type="ARBA" id="ARBA00022679"/>
    </source>
</evidence>